<name>A0A4T3F0S5_9SPHN</name>
<evidence type="ECO:0000313" key="3">
    <source>
        <dbReference type="EMBL" id="TIX50544.1"/>
    </source>
</evidence>
<feature type="domain" description="Ancillary SecYEG translocon subunit/Cell division coordinator CpoB TPR" evidence="2">
    <location>
        <begin position="38"/>
        <end position="199"/>
    </location>
</feature>
<proteinExistence type="predicted"/>
<comment type="caution">
    <text evidence="3">The sequence shown here is derived from an EMBL/GenBank/DDBJ whole genome shotgun (WGS) entry which is preliminary data.</text>
</comment>
<keyword evidence="1" id="KW-1133">Transmembrane helix</keyword>
<evidence type="ECO:0000256" key="1">
    <source>
        <dbReference type="SAM" id="Phobius"/>
    </source>
</evidence>
<keyword evidence="4" id="KW-1185">Reference proteome</keyword>
<dbReference type="Proteomes" id="UP000309389">
    <property type="component" value="Unassembled WGS sequence"/>
</dbReference>
<protein>
    <submittedName>
        <fullName evidence="3">Tetratricopeptide repeat protein</fullName>
    </submittedName>
</protein>
<dbReference type="Pfam" id="PF09976">
    <property type="entry name" value="TPR_21"/>
    <property type="match status" value="1"/>
</dbReference>
<sequence length="255" mass="27306">MATTPNDPDKKRDLEQEMLMREVDEAVRTDDVTNAVRRFGLPVGIALVLGLAAFGGWLWWDRQQEGALEGQSELIIQAMDELQGGNLSQADEELAMVDGETSPGALASANMIRAAIALDEGRTDDAVAFYEQVVRNEGAPPPMRDAALVRLVGANYDNMDPQEVIDRLGPLAVAGNPWFGSAGELVVHAYLDQDKVDQAGPLMIEIAQNEDVPATIAARIRQLAGRYGFDAIDDVEELLAATAYTGAAEGAAAAQ</sequence>
<dbReference type="AlphaFoldDB" id="A0A4T3F0S5"/>
<dbReference type="EMBL" id="SSHH01000002">
    <property type="protein sequence ID" value="TIX50544.1"/>
    <property type="molecule type" value="Genomic_DNA"/>
</dbReference>
<dbReference type="RefSeq" id="WP_136693564.1">
    <property type="nucleotide sequence ID" value="NZ_SSHH01000002.1"/>
</dbReference>
<feature type="transmembrane region" description="Helical" evidence="1">
    <location>
        <begin position="39"/>
        <end position="60"/>
    </location>
</feature>
<dbReference type="OrthoDB" id="7173339at2"/>
<evidence type="ECO:0000259" key="2">
    <source>
        <dbReference type="Pfam" id="PF09976"/>
    </source>
</evidence>
<keyword evidence="1" id="KW-0472">Membrane</keyword>
<gene>
    <name evidence="3" type="ORF">E5222_09770</name>
</gene>
<accession>A0A4T3F0S5</accession>
<evidence type="ECO:0000313" key="4">
    <source>
        <dbReference type="Proteomes" id="UP000309389"/>
    </source>
</evidence>
<dbReference type="InterPro" id="IPR018704">
    <property type="entry name" value="SecYEG/CpoB_TPR"/>
</dbReference>
<organism evidence="3 4">
    <name type="scientific">Alteraurantiacibacter aquimixticola</name>
    <dbReference type="NCBI Taxonomy" id="2489173"/>
    <lineage>
        <taxon>Bacteria</taxon>
        <taxon>Pseudomonadati</taxon>
        <taxon>Pseudomonadota</taxon>
        <taxon>Alphaproteobacteria</taxon>
        <taxon>Sphingomonadales</taxon>
        <taxon>Erythrobacteraceae</taxon>
        <taxon>Alteraurantiacibacter</taxon>
    </lineage>
</organism>
<reference evidence="3 4" key="1">
    <citation type="submission" date="2019-04" db="EMBL/GenBank/DDBJ databases">
        <title>Altererythrobacter aquimixticola sp. nov., isolated from sediment of junction between the ocean and a freshwater spring.</title>
        <authorList>
            <person name="Yoon J.-H."/>
        </authorList>
    </citation>
    <scope>NUCLEOTIDE SEQUENCE [LARGE SCALE GENOMIC DNA]</scope>
    <source>
        <strain evidence="3 4">SSKS-13</strain>
    </source>
</reference>
<keyword evidence="1" id="KW-0812">Transmembrane</keyword>